<reference evidence="8 9" key="1">
    <citation type="submission" date="2016-02" db="EMBL/GenBank/DDBJ databases">
        <title>Complete genome sequence and transcriptome regulation of the pentose utilising yeast Sugiyamaella lignohabitans.</title>
        <authorList>
            <person name="Bellasio M."/>
            <person name="Peymann A."/>
            <person name="Valli M."/>
            <person name="Sipitzky M."/>
            <person name="Graf A."/>
            <person name="Sauer M."/>
            <person name="Marx H."/>
            <person name="Mattanovich D."/>
        </authorList>
    </citation>
    <scope>NUCLEOTIDE SEQUENCE [LARGE SCALE GENOMIC DNA]</scope>
    <source>
        <strain evidence="8 9">CBS 10342</strain>
    </source>
</reference>
<dbReference type="GO" id="GO:0005634">
    <property type="term" value="C:nucleus"/>
    <property type="evidence" value="ECO:0007669"/>
    <property type="project" value="TreeGrafter"/>
</dbReference>
<dbReference type="EMBL" id="CP014503">
    <property type="protein sequence ID" value="ANB15605.1"/>
    <property type="molecule type" value="Genomic_DNA"/>
</dbReference>
<dbReference type="GO" id="GO:0003677">
    <property type="term" value="F:DNA binding"/>
    <property type="evidence" value="ECO:0007669"/>
    <property type="project" value="InterPro"/>
</dbReference>
<organism evidence="8 9">
    <name type="scientific">Sugiyamaella lignohabitans</name>
    <dbReference type="NCBI Taxonomy" id="796027"/>
    <lineage>
        <taxon>Eukaryota</taxon>
        <taxon>Fungi</taxon>
        <taxon>Dikarya</taxon>
        <taxon>Ascomycota</taxon>
        <taxon>Saccharomycotina</taxon>
        <taxon>Dipodascomycetes</taxon>
        <taxon>Dipodascales</taxon>
        <taxon>Trichomonascaceae</taxon>
        <taxon>Sugiyamaella</taxon>
    </lineage>
</organism>
<dbReference type="KEGG" id="slb:AWJ20_3240"/>
<dbReference type="PROSITE" id="PS00463">
    <property type="entry name" value="ZN2_CY6_FUNGAL_1"/>
    <property type="match status" value="1"/>
</dbReference>
<evidence type="ECO:0000313" key="9">
    <source>
        <dbReference type="Proteomes" id="UP000189580"/>
    </source>
</evidence>
<dbReference type="GO" id="GO:0008270">
    <property type="term" value="F:zinc ion binding"/>
    <property type="evidence" value="ECO:0007669"/>
    <property type="project" value="InterPro"/>
</dbReference>
<keyword evidence="4" id="KW-0804">Transcription</keyword>
<evidence type="ECO:0000256" key="2">
    <source>
        <dbReference type="ARBA" id="ARBA00022833"/>
    </source>
</evidence>
<dbReference type="PROSITE" id="PS50048">
    <property type="entry name" value="ZN2_CY6_FUNGAL_2"/>
    <property type="match status" value="1"/>
</dbReference>
<sequence length="869" mass="98526">MEGKIQFDQTEVSSISDHGSGSHKNSNLYTDSSHVVGQSDHKYGLGQDSAPGSAGDNGGGSVNSSPATTVSSQSFSQSLSGLESSAPELNKSKVEISIGQEQEPDKPIRPYRSRRQRPCDYCRHRKMRCEMVNGSVCTQCQQKNMKCTFLNQPLKRNRPALLQPGEAKRSFRGKQDSLADSRLDTNGQMRSSIMSFDSPSSTDRPPTSGSMIEVPPMEPPPQVEALLEEEEPPLIPDGYHSAALLGFSGDQDPFLLQYYNYNNKDQTYHFIKHAIRRVSDNHAFPVQFLAFNDERGHSVEDERAAQLDKIDRLAGKFEVQLLALYFRFVHPTYPIVDKMIFYRDYYYSKKSINPGLLSGLLALSCVWWKYDSVLCVNSIPPGLSEELYAECAKAVDRDIKYPSLSTVQALLLLLQKRLLMDQTAETYAVNIDVSRLIAVAHNIGLHLDCSSWNIPPSTKRLRTKLWATIYIMEKWTSVNLGRPSLLTNANSNVDLYNSDDASEQLFVHLGRLTAILEAIIQELYSIRFAEGQYYNTRDTQQKVDHFFRAIEAWRSDLPEDVKDMQCALPGQFCKNGTLHLAALTIEILLHRIRLRPICSTLAEYPRYREHAAETIQRVIQFTLEITHSHLHAFWYSMTRLNFSTIAHFVFYFHLTSPNPQEYGETRDTLRKWLWALRVLSQGWEEGTGLATLRMDTVFWMGKDLFSQNGSVNSNENIANNNHVQHTADDNMGEKSHITQHQPHDQNLGSVMEAPHSESIPPPLPVAWAANQNIEPFHDLVDDPRNHPEFGEEVDHMLLLNEDIMPQSEQVDLFLGHEVPDNTNVYSEYFENDSEEGMLTTQELHDLLAIPDEVLFSNDPASYVHAAQQP</sequence>
<dbReference type="PANTHER" id="PTHR31668:SF4">
    <property type="entry name" value="TRANSCRIPTIONAL ACTIVATOR PROTEIN DAL81"/>
    <property type="match status" value="1"/>
</dbReference>
<dbReference type="SMART" id="SM00066">
    <property type="entry name" value="GAL4"/>
    <property type="match status" value="1"/>
</dbReference>
<evidence type="ECO:0000313" key="8">
    <source>
        <dbReference type="EMBL" id="ANB15605.1"/>
    </source>
</evidence>
<feature type="compositionally biased region" description="Polar residues" evidence="6">
    <location>
        <begin position="738"/>
        <end position="748"/>
    </location>
</feature>
<dbReference type="GO" id="GO:0006351">
    <property type="term" value="P:DNA-templated transcription"/>
    <property type="evidence" value="ECO:0007669"/>
    <property type="project" value="InterPro"/>
</dbReference>
<gene>
    <name evidence="8" type="primary">DAL81</name>
    <name evidence="8" type="ORF">AWJ20_3240</name>
</gene>
<keyword evidence="3" id="KW-0805">Transcription regulation</keyword>
<feature type="region of interest" description="Disordered" evidence="6">
    <location>
        <begin position="725"/>
        <end position="760"/>
    </location>
</feature>
<dbReference type="GO" id="GO:0000981">
    <property type="term" value="F:DNA-binding transcription factor activity, RNA polymerase II-specific"/>
    <property type="evidence" value="ECO:0007669"/>
    <property type="project" value="InterPro"/>
</dbReference>
<feature type="compositionally biased region" description="Polar residues" evidence="6">
    <location>
        <begin position="184"/>
        <end position="194"/>
    </location>
</feature>
<evidence type="ECO:0000256" key="1">
    <source>
        <dbReference type="ARBA" id="ARBA00022723"/>
    </source>
</evidence>
<dbReference type="CDD" id="cd12148">
    <property type="entry name" value="fungal_TF_MHR"/>
    <property type="match status" value="1"/>
</dbReference>
<feature type="region of interest" description="Disordered" evidence="6">
    <location>
        <begin position="1"/>
        <end position="117"/>
    </location>
</feature>
<evidence type="ECO:0000256" key="5">
    <source>
        <dbReference type="ARBA" id="ARBA00023242"/>
    </source>
</evidence>
<protein>
    <submittedName>
        <fullName evidence="8">Dal81p</fullName>
    </submittedName>
</protein>
<dbReference type="SMART" id="SM00906">
    <property type="entry name" value="Fungal_trans"/>
    <property type="match status" value="1"/>
</dbReference>
<proteinExistence type="predicted"/>
<dbReference type="SUPFAM" id="SSF57701">
    <property type="entry name" value="Zn2/Cys6 DNA-binding domain"/>
    <property type="match status" value="1"/>
</dbReference>
<dbReference type="GO" id="GO:0001080">
    <property type="term" value="P:nitrogen catabolite activation of transcription from RNA polymerase II promoter"/>
    <property type="evidence" value="ECO:0007669"/>
    <property type="project" value="TreeGrafter"/>
</dbReference>
<evidence type="ECO:0000256" key="4">
    <source>
        <dbReference type="ARBA" id="ARBA00023163"/>
    </source>
</evidence>
<keyword evidence="1" id="KW-0479">Metal-binding</keyword>
<feature type="domain" description="Zn(2)-C6 fungal-type" evidence="7">
    <location>
        <begin position="118"/>
        <end position="149"/>
    </location>
</feature>
<dbReference type="OrthoDB" id="1924787at2759"/>
<dbReference type="Gene3D" id="4.10.240.10">
    <property type="entry name" value="Zn(2)-C6 fungal-type DNA-binding domain"/>
    <property type="match status" value="1"/>
</dbReference>
<dbReference type="CDD" id="cd00067">
    <property type="entry name" value="GAL4"/>
    <property type="match status" value="1"/>
</dbReference>
<evidence type="ECO:0000256" key="3">
    <source>
        <dbReference type="ARBA" id="ARBA00023015"/>
    </source>
</evidence>
<accession>A0A167FRF2</accession>
<keyword evidence="9" id="KW-1185">Reference proteome</keyword>
<dbReference type="GeneID" id="30035241"/>
<dbReference type="InterPro" id="IPR036864">
    <property type="entry name" value="Zn2-C6_fun-type_DNA-bd_sf"/>
</dbReference>
<dbReference type="AlphaFoldDB" id="A0A167FRF2"/>
<dbReference type="Pfam" id="PF04082">
    <property type="entry name" value="Fungal_trans"/>
    <property type="match status" value="1"/>
</dbReference>
<dbReference type="InterPro" id="IPR007219">
    <property type="entry name" value="XnlR_reg_dom"/>
</dbReference>
<feature type="compositionally biased region" description="Basic and acidic residues" evidence="6">
    <location>
        <begin position="725"/>
        <end position="736"/>
    </location>
</feature>
<evidence type="ECO:0000259" key="7">
    <source>
        <dbReference type="PROSITE" id="PS50048"/>
    </source>
</evidence>
<dbReference type="Proteomes" id="UP000189580">
    <property type="component" value="Chromosome b"/>
</dbReference>
<dbReference type="Pfam" id="PF00172">
    <property type="entry name" value="Zn_clus"/>
    <property type="match status" value="1"/>
</dbReference>
<feature type="compositionally biased region" description="Low complexity" evidence="6">
    <location>
        <begin position="71"/>
        <end position="85"/>
    </location>
</feature>
<dbReference type="InterPro" id="IPR001138">
    <property type="entry name" value="Zn2Cys6_DnaBD"/>
</dbReference>
<keyword evidence="2" id="KW-0862">Zinc</keyword>
<dbReference type="InterPro" id="IPR050797">
    <property type="entry name" value="Carb_Metab_Trans_Reg"/>
</dbReference>
<feature type="compositionally biased region" description="Polar residues" evidence="6">
    <location>
        <begin position="7"/>
        <end position="36"/>
    </location>
</feature>
<keyword evidence="5" id="KW-0539">Nucleus</keyword>
<feature type="region of interest" description="Disordered" evidence="6">
    <location>
        <begin position="158"/>
        <end position="211"/>
    </location>
</feature>
<evidence type="ECO:0000256" key="6">
    <source>
        <dbReference type="SAM" id="MobiDB-lite"/>
    </source>
</evidence>
<dbReference type="RefSeq" id="XP_018738082.1">
    <property type="nucleotide sequence ID" value="XM_018880245.1"/>
</dbReference>
<name>A0A167FRF2_9ASCO</name>
<feature type="compositionally biased region" description="Low complexity" evidence="6">
    <location>
        <begin position="195"/>
        <end position="211"/>
    </location>
</feature>
<dbReference type="PANTHER" id="PTHR31668">
    <property type="entry name" value="GLUCOSE TRANSPORT TRANSCRIPTION REGULATOR RGT1-RELATED-RELATED"/>
    <property type="match status" value="1"/>
</dbReference>
<feature type="compositionally biased region" description="Basic and acidic residues" evidence="6">
    <location>
        <begin position="166"/>
        <end position="183"/>
    </location>
</feature>